<dbReference type="Pfam" id="PF01391">
    <property type="entry name" value="Collagen"/>
    <property type="match status" value="1"/>
</dbReference>
<accession>A0A0B5BKN7</accession>
<feature type="compositionally biased region" description="Low complexity" evidence="1">
    <location>
        <begin position="425"/>
        <end position="439"/>
    </location>
</feature>
<dbReference type="AlphaFoldDB" id="A0A0B5BKN7"/>
<feature type="region of interest" description="Disordered" evidence="1">
    <location>
        <begin position="392"/>
        <end position="553"/>
    </location>
</feature>
<dbReference type="KEGG" id="bado:BBMN23_0792"/>
<dbReference type="PANTHER" id="PTHR24637">
    <property type="entry name" value="COLLAGEN"/>
    <property type="match status" value="1"/>
</dbReference>
<protein>
    <submittedName>
        <fullName evidence="2">Phage head fiber protein</fullName>
    </submittedName>
</protein>
<gene>
    <name evidence="2" type="ORF">B0487_0801</name>
</gene>
<dbReference type="EMBL" id="LNKD01000001">
    <property type="protein sequence ID" value="OSG87883.1"/>
    <property type="molecule type" value="Genomic_DNA"/>
</dbReference>
<dbReference type="Proteomes" id="UP000193377">
    <property type="component" value="Unassembled WGS sequence"/>
</dbReference>
<comment type="caution">
    <text evidence="2">The sequence shown here is derived from an EMBL/GenBank/DDBJ whole genome shotgun (WGS) entry which is preliminary data.</text>
</comment>
<feature type="compositionally biased region" description="Low complexity" evidence="1">
    <location>
        <begin position="476"/>
        <end position="521"/>
    </location>
</feature>
<dbReference type="PANTHER" id="PTHR24637:SF422">
    <property type="entry name" value="COLLAGEN IV NC1 DOMAIN-CONTAINING PROTEIN"/>
    <property type="match status" value="1"/>
</dbReference>
<organism evidence="2 3">
    <name type="scientific">Bifidobacterium adolescentis</name>
    <dbReference type="NCBI Taxonomy" id="1680"/>
    <lineage>
        <taxon>Bacteria</taxon>
        <taxon>Bacillati</taxon>
        <taxon>Actinomycetota</taxon>
        <taxon>Actinomycetes</taxon>
        <taxon>Bifidobacteriales</taxon>
        <taxon>Bifidobacteriaceae</taxon>
        <taxon>Bifidobacterium</taxon>
    </lineage>
</organism>
<evidence type="ECO:0000313" key="2">
    <source>
        <dbReference type="EMBL" id="OSG87883.1"/>
    </source>
</evidence>
<dbReference type="Gene3D" id="1.20.5.320">
    <property type="entry name" value="6-Phosphogluconate Dehydrogenase, domain 3"/>
    <property type="match status" value="1"/>
</dbReference>
<name>A0A0B5BKN7_BIFAD</name>
<proteinExistence type="predicted"/>
<sequence>MDLIVTDATGKPVASHASYTLDLAFGSGENDFDLQVEDAALKAGSRIMIDGTEYGGIIDDTDVDVDGGLSTVTWHGRDWHGVLASKIIEPDRNNDYLTLSGTIPVIMRTLVSRAGLQGLFTVTDESADHKTTCQFDRYVDLYSGLVKMLRASGLKLRLRNDGDKVSMSAMPVRTIGDSIDSDLIDFTAKQAAHPINHLICLGKGELKDRTVIHWYADANGTFSHTQTLKGLDERTATYELSNAEADELEDKGRQKFQELRNTSTIDVDIPDGIDADVGDLVTGRDNNTGLVVTAEISKKIVKVSGGVLTVTYESGGASAGGNSGESSIGDGGHAYYAGAGLKLDAWTFSADVTRNDIDSLNNALSGKQPKGDYITGLKIGSVDTLAPGAQASASLTGAGSDKTLNLGLPKGDQGPQGEKGDKGDAGPQGATGATGPTGPRGEKGAIGERGPQGVAGPEGPQGLQGIRGEKGDKGDAGAIGAAGPQGPTGSTGPQGPTGPQGATGPQGRQGIQGSQGIQGPQGEKGDKGDSGVSAPSNGFFTLSMEGDGDLYVNYPDNTNPPSFVWDSESGNLYVDIPER</sequence>
<evidence type="ECO:0000313" key="3">
    <source>
        <dbReference type="Proteomes" id="UP000193377"/>
    </source>
</evidence>
<reference evidence="2 3" key="1">
    <citation type="journal article" date="2016" name="Sci. Rep.">
        <title>Evaluation of genetic diversity among strains of the human gut commensal Bifidobacterium adolescentis.</title>
        <authorList>
            <person name="Duranti S."/>
            <person name="Milani C."/>
            <person name="Lugli G.A."/>
            <person name="Mancabelli L."/>
            <person name="Turroni F."/>
            <person name="Ferrario C."/>
            <person name="Mangifesta M."/>
            <person name="Viappiani A."/>
            <person name="Sanchez B."/>
            <person name="Margolles A."/>
            <person name="van Sinderen D."/>
            <person name="Ventura M."/>
        </authorList>
    </citation>
    <scope>NUCLEOTIDE SEQUENCE [LARGE SCALE GENOMIC DNA]</scope>
    <source>
        <strain evidence="2 3">487B</strain>
    </source>
</reference>
<evidence type="ECO:0000256" key="1">
    <source>
        <dbReference type="SAM" id="MobiDB-lite"/>
    </source>
</evidence>
<dbReference type="RefSeq" id="WP_064773793.1">
    <property type="nucleotide sequence ID" value="NZ_CP010437.1"/>
</dbReference>
<dbReference type="InterPro" id="IPR008160">
    <property type="entry name" value="Collagen"/>
</dbReference>